<sequence>MRTNFLRGAKRTQNNQSGHKSTFREYIGKDEEQNLYKVRLGYTVYAAPHTLTRVYIVDATGVLTPVSQHTLNSREWILRNLEEEISRQRKRELGQILGKTHIPSRDRKAYKIRRGFLGTR</sequence>
<evidence type="ECO:0000313" key="2">
    <source>
        <dbReference type="EMBL" id="KCY09218.1"/>
    </source>
</evidence>
<evidence type="ECO:0000313" key="3">
    <source>
        <dbReference type="EMBL" id="KCY14075.1"/>
    </source>
</evidence>
<proteinExistence type="predicted"/>
<reference evidence="3 4" key="1">
    <citation type="submission" date="2014-04" db="EMBL/GenBank/DDBJ databases">
        <title>Comparative genomics and transcriptomics to identify genetic mechanisms underlying the emergence of carbapenem resistant Acinetobacter baumannii (CRAb).</title>
        <authorList>
            <person name="Harris A.D."/>
            <person name="Johnson K.J."/>
            <person name="George J."/>
            <person name="Nadendla S."/>
            <person name="Daugherty S.C."/>
            <person name="Parankush S."/>
            <person name="Sadzewicz L."/>
            <person name="Tallon L."/>
            <person name="Sengamalay N."/>
            <person name="Hazen T.H."/>
            <person name="Rasko D.A."/>
        </authorList>
    </citation>
    <scope>NUCLEOTIDE SEQUENCE [LARGE SCALE GENOMIC DNA]</scope>
    <source>
        <strain evidence="3 4">21072</strain>
    </source>
</reference>
<dbReference type="EMBL" id="JMOD01000109">
    <property type="protein sequence ID" value="KCY14075.1"/>
    <property type="molecule type" value="Genomic_DNA"/>
</dbReference>
<dbReference type="RefSeq" id="WP_032037667.1">
    <property type="nucleotide sequence ID" value="NZ_JMOD01000109.1"/>
</dbReference>
<dbReference type="PATRIC" id="fig|1310697.3.peg.3534"/>
<feature type="region of interest" description="Disordered" evidence="1">
    <location>
        <begin position="1"/>
        <end position="20"/>
    </location>
</feature>
<evidence type="ECO:0000256" key="1">
    <source>
        <dbReference type="SAM" id="MobiDB-lite"/>
    </source>
</evidence>
<gene>
    <name evidence="3" type="ORF">J596_3728</name>
    <name evidence="2" type="ORF">J596_4056</name>
</gene>
<protein>
    <submittedName>
        <fullName evidence="3">Uncharacterized protein</fullName>
    </submittedName>
</protein>
<evidence type="ECO:0000313" key="4">
    <source>
        <dbReference type="Proteomes" id="UP000027327"/>
    </source>
</evidence>
<accession>A0A062I2Q9</accession>
<feature type="compositionally biased region" description="Polar residues" evidence="1">
    <location>
        <begin position="11"/>
        <end position="20"/>
    </location>
</feature>
<organism evidence="3 4">
    <name type="scientific">Acinetobacter baumannii 21072</name>
    <dbReference type="NCBI Taxonomy" id="1310697"/>
    <lineage>
        <taxon>Bacteria</taxon>
        <taxon>Pseudomonadati</taxon>
        <taxon>Pseudomonadota</taxon>
        <taxon>Gammaproteobacteria</taxon>
        <taxon>Moraxellales</taxon>
        <taxon>Moraxellaceae</taxon>
        <taxon>Acinetobacter</taxon>
        <taxon>Acinetobacter calcoaceticus/baumannii complex</taxon>
    </lineage>
</organism>
<name>A0A062I2Q9_ACIBA</name>
<comment type="caution">
    <text evidence="3">The sequence shown here is derived from an EMBL/GenBank/DDBJ whole genome shotgun (WGS) entry which is preliminary data.</text>
</comment>
<dbReference type="EMBL" id="JMOD01000161">
    <property type="protein sequence ID" value="KCY09218.1"/>
    <property type="molecule type" value="Genomic_DNA"/>
</dbReference>
<dbReference type="Proteomes" id="UP000027327">
    <property type="component" value="Unassembled WGS sequence"/>
</dbReference>
<dbReference type="AlphaFoldDB" id="A0A062I2Q9"/>